<reference evidence="2" key="1">
    <citation type="journal article" date="2022" name="Nat. Commun.">
        <title>Chromosome evolution and the genetic basis of agronomically important traits in greater yam.</title>
        <authorList>
            <person name="Bredeson J.V."/>
            <person name="Lyons J.B."/>
            <person name="Oniyinde I.O."/>
            <person name="Okereke N.R."/>
            <person name="Kolade O."/>
            <person name="Nnabue I."/>
            <person name="Nwadili C.O."/>
            <person name="Hribova E."/>
            <person name="Parker M."/>
            <person name="Nwogha J."/>
            <person name="Shu S."/>
            <person name="Carlson J."/>
            <person name="Kariba R."/>
            <person name="Muthemba S."/>
            <person name="Knop K."/>
            <person name="Barton G.J."/>
            <person name="Sherwood A.V."/>
            <person name="Lopez-Montes A."/>
            <person name="Asiedu R."/>
            <person name="Jamnadass R."/>
            <person name="Muchugi A."/>
            <person name="Goodstein D."/>
            <person name="Egesi C.N."/>
            <person name="Featherston J."/>
            <person name="Asfaw A."/>
            <person name="Simpson G.G."/>
            <person name="Dolezel J."/>
            <person name="Hendre P.S."/>
            <person name="Van Deynze A."/>
            <person name="Kumar P.L."/>
            <person name="Obidiegwu J.E."/>
            <person name="Bhattacharjee R."/>
            <person name="Rokhsar D.S."/>
        </authorList>
    </citation>
    <scope>NUCLEOTIDE SEQUENCE [LARGE SCALE GENOMIC DNA]</scope>
    <source>
        <strain evidence="2">cv. TDa95/00328</strain>
    </source>
</reference>
<keyword evidence="2" id="KW-1185">Reference proteome</keyword>
<gene>
    <name evidence="1" type="ORF">IHE45_20G020100</name>
</gene>
<comment type="caution">
    <text evidence="1">The sequence shown here is derived from an EMBL/GenBank/DDBJ whole genome shotgun (WGS) entry which is preliminary data.</text>
</comment>
<evidence type="ECO:0000313" key="2">
    <source>
        <dbReference type="Proteomes" id="UP000827976"/>
    </source>
</evidence>
<sequence>MKGLLKLSAARKSNYVTFRGPLVKIHSPKYTLKDVDFKHVSYGLVCQAICRSNSSLSTSIPLRLLPGESYKDRTFGLCGPVGDIHLTNDVDQIGPSISEVGSSTSCGPRTSISMEPAQLGVLIGKSISEALTKIQDNSVEIAERKPI</sequence>
<protein>
    <submittedName>
        <fullName evidence="1">Geminivirus BL1 movement protein</fullName>
    </submittedName>
</protein>
<name>A0ACB7TUS3_DIOAL</name>
<evidence type="ECO:0000313" key="1">
    <source>
        <dbReference type="EMBL" id="KAH7650860.1"/>
    </source>
</evidence>
<proteinExistence type="predicted"/>
<dbReference type="EMBL" id="CM037030">
    <property type="protein sequence ID" value="KAH7650860.1"/>
    <property type="molecule type" value="Genomic_DNA"/>
</dbReference>
<organism evidence="1 2">
    <name type="scientific">Dioscorea alata</name>
    <name type="common">Purple yam</name>
    <dbReference type="NCBI Taxonomy" id="55571"/>
    <lineage>
        <taxon>Eukaryota</taxon>
        <taxon>Viridiplantae</taxon>
        <taxon>Streptophyta</taxon>
        <taxon>Embryophyta</taxon>
        <taxon>Tracheophyta</taxon>
        <taxon>Spermatophyta</taxon>
        <taxon>Magnoliopsida</taxon>
        <taxon>Liliopsida</taxon>
        <taxon>Dioscoreales</taxon>
        <taxon>Dioscoreaceae</taxon>
        <taxon>Dioscorea</taxon>
    </lineage>
</organism>
<accession>A0ACB7TUS3</accession>
<dbReference type="Proteomes" id="UP000827976">
    <property type="component" value="Chromosome 20"/>
</dbReference>